<organism evidence="1 2">
    <name type="scientific">Brettanomyces naardenensis</name>
    <name type="common">Yeast</name>
    <dbReference type="NCBI Taxonomy" id="13370"/>
    <lineage>
        <taxon>Eukaryota</taxon>
        <taxon>Fungi</taxon>
        <taxon>Dikarya</taxon>
        <taxon>Ascomycota</taxon>
        <taxon>Saccharomycotina</taxon>
        <taxon>Pichiomycetes</taxon>
        <taxon>Pichiales</taxon>
        <taxon>Pichiaceae</taxon>
        <taxon>Brettanomyces</taxon>
    </lineage>
</organism>
<dbReference type="InParanoid" id="A0A448YQ15"/>
<dbReference type="Proteomes" id="UP000290900">
    <property type="component" value="Unassembled WGS sequence"/>
</dbReference>
<evidence type="ECO:0000313" key="1">
    <source>
        <dbReference type="EMBL" id="VEU23022.1"/>
    </source>
</evidence>
<proteinExistence type="predicted"/>
<dbReference type="EMBL" id="CAACVR010000034">
    <property type="protein sequence ID" value="VEU23022.1"/>
    <property type="molecule type" value="Genomic_DNA"/>
</dbReference>
<accession>A0A448YQ15</accession>
<gene>
    <name evidence="1" type="ORF">BRENAR_LOCUS3753</name>
</gene>
<evidence type="ECO:0000313" key="2">
    <source>
        <dbReference type="Proteomes" id="UP000290900"/>
    </source>
</evidence>
<dbReference type="AlphaFoldDB" id="A0A448YQ15"/>
<name>A0A448YQ15_BRENA</name>
<reference evidence="1 2" key="1">
    <citation type="submission" date="2018-12" db="EMBL/GenBank/DDBJ databases">
        <authorList>
            <person name="Tiukova I."/>
            <person name="Dainat J."/>
        </authorList>
    </citation>
    <scope>NUCLEOTIDE SEQUENCE [LARGE SCALE GENOMIC DNA]</scope>
</reference>
<protein>
    <submittedName>
        <fullName evidence="1">DEKNAAC104151</fullName>
    </submittedName>
</protein>
<sequence>MDGEDVAAVSINREKADFPSRKISEDNLLDTRA</sequence>
<keyword evidence="2" id="KW-1185">Reference proteome</keyword>